<comment type="similarity">
    <text evidence="5">Belongs to the zinc-containing alcohol dehydrogenase family.</text>
</comment>
<dbReference type="InterPro" id="IPR011032">
    <property type="entry name" value="GroES-like_sf"/>
</dbReference>
<dbReference type="Proteomes" id="UP000178776">
    <property type="component" value="Chromosome"/>
</dbReference>
<dbReference type="InterPro" id="IPR036291">
    <property type="entry name" value="NAD(P)-bd_dom_sf"/>
</dbReference>
<dbReference type="GeneID" id="68843018"/>
<dbReference type="KEGG" id="cvc:BKX93_17595"/>
<evidence type="ECO:0000259" key="6">
    <source>
        <dbReference type="Pfam" id="PF00107"/>
    </source>
</evidence>
<dbReference type="Pfam" id="PF08240">
    <property type="entry name" value="ADH_N"/>
    <property type="match status" value="1"/>
</dbReference>
<dbReference type="SUPFAM" id="SSF51735">
    <property type="entry name" value="NAD(P)-binding Rossmann-fold domains"/>
    <property type="match status" value="1"/>
</dbReference>
<dbReference type="AlphaFoldDB" id="A0A1D9LK88"/>
<accession>A0A1D9LK88</accession>
<keyword evidence="4" id="KW-0560">Oxidoreductase</keyword>
<dbReference type="InterPro" id="IPR013154">
    <property type="entry name" value="ADH-like_N"/>
</dbReference>
<dbReference type="PROSITE" id="PS00059">
    <property type="entry name" value="ADH_ZINC"/>
    <property type="match status" value="1"/>
</dbReference>
<dbReference type="GO" id="GO:0016491">
    <property type="term" value="F:oxidoreductase activity"/>
    <property type="evidence" value="ECO:0007669"/>
    <property type="project" value="UniProtKB-KW"/>
</dbReference>
<comment type="cofactor">
    <cofactor evidence="1 5">
        <name>Zn(2+)</name>
        <dbReference type="ChEBI" id="CHEBI:29105"/>
    </cofactor>
</comment>
<dbReference type="Gene3D" id="3.40.50.720">
    <property type="entry name" value="NAD(P)-binding Rossmann-like Domain"/>
    <property type="match status" value="1"/>
</dbReference>
<evidence type="ECO:0000313" key="8">
    <source>
        <dbReference type="EMBL" id="AOZ51631.1"/>
    </source>
</evidence>
<evidence type="ECO:0000256" key="5">
    <source>
        <dbReference type="RuleBase" id="RU361277"/>
    </source>
</evidence>
<evidence type="ECO:0008006" key="10">
    <source>
        <dbReference type="Google" id="ProtNLM"/>
    </source>
</evidence>
<reference evidence="8 9" key="1">
    <citation type="submission" date="2016-10" db="EMBL/GenBank/DDBJ databases">
        <title>Chromobacterium muskegensis sp. nov., an insecticidal bacterium isolated from Sphagnum bogs.</title>
        <authorList>
            <person name="Sparks M.E."/>
            <person name="Blackburn M.B."/>
            <person name="Gundersen-Rindal D.E."/>
            <person name="Mitchell A."/>
            <person name="Farrar R."/>
            <person name="Kuhar D."/>
        </authorList>
    </citation>
    <scope>NUCLEOTIDE SEQUENCE [LARGE SCALE GENOMIC DNA]</scope>
    <source>
        <strain evidence="8 9">21-1</strain>
    </source>
</reference>
<dbReference type="SUPFAM" id="SSF50129">
    <property type="entry name" value="GroES-like"/>
    <property type="match status" value="1"/>
</dbReference>
<evidence type="ECO:0000313" key="9">
    <source>
        <dbReference type="Proteomes" id="UP000178776"/>
    </source>
</evidence>
<evidence type="ECO:0000256" key="2">
    <source>
        <dbReference type="ARBA" id="ARBA00022723"/>
    </source>
</evidence>
<evidence type="ECO:0000256" key="1">
    <source>
        <dbReference type="ARBA" id="ARBA00001947"/>
    </source>
</evidence>
<feature type="domain" description="Alcohol dehydrogenase-like N-terminal" evidence="7">
    <location>
        <begin position="28"/>
        <end position="139"/>
    </location>
</feature>
<dbReference type="EMBL" id="CP017707">
    <property type="protein sequence ID" value="AOZ51631.1"/>
    <property type="molecule type" value="Genomic_DNA"/>
</dbReference>
<organism evidence="8 9">
    <name type="scientific">Chromobacterium vaccinii</name>
    <dbReference type="NCBI Taxonomy" id="1108595"/>
    <lineage>
        <taxon>Bacteria</taxon>
        <taxon>Pseudomonadati</taxon>
        <taxon>Pseudomonadota</taxon>
        <taxon>Betaproteobacteria</taxon>
        <taxon>Neisseriales</taxon>
        <taxon>Chromobacteriaceae</taxon>
        <taxon>Chromobacterium</taxon>
    </lineage>
</organism>
<dbReference type="GO" id="GO:0008270">
    <property type="term" value="F:zinc ion binding"/>
    <property type="evidence" value="ECO:0007669"/>
    <property type="project" value="InterPro"/>
</dbReference>
<dbReference type="Gene3D" id="3.90.180.10">
    <property type="entry name" value="Medium-chain alcohol dehydrogenases, catalytic domain"/>
    <property type="match status" value="1"/>
</dbReference>
<dbReference type="PANTHER" id="PTHR42813">
    <property type="entry name" value="ZINC-TYPE ALCOHOL DEHYDROGENASE-LIKE"/>
    <property type="match status" value="1"/>
</dbReference>
<sequence>MNTMRAVVWEGPQRLRLATLPRPALLEPDDALLRVTHASTCGTDLHIYRGAVPGFEPGTVIGHEFVGEVAAVGPAVKLLRPGLRAACADFIACGACAQCAAGRHAQCGERRLFGFSGLQPRLDGGLAEYVRVPRADVALTPLAAGADPRLGLLSGDVMPTALGALQRLALAPGERLAVVGAGPVGVLTAWLAARRGVEVLLLEANPARAARALSGGLAVAEIAAGQPLSDAGPGLAGVFDAAVDAVGGERGLKTALAALRPRGRLVGAGSQAGRFELDWGALMQREISLQFVIGDPIGLRGEVEAAMADCAPALELMFSDRLRLDEVPDYFAALCRRERFKALVEVAGEAA</sequence>
<proteinExistence type="inferred from homology"/>
<dbReference type="STRING" id="1108595.BKX93_17595"/>
<dbReference type="PANTHER" id="PTHR42813:SF2">
    <property type="entry name" value="DEHYDROGENASE, ZINC-CONTAINING, PUTATIVE (AFU_ORTHOLOGUE AFUA_2G02810)-RELATED"/>
    <property type="match status" value="1"/>
</dbReference>
<dbReference type="RefSeq" id="WP_070980755.1">
    <property type="nucleotide sequence ID" value="NZ_CP017707.1"/>
</dbReference>
<feature type="domain" description="Alcohol dehydrogenase-like C-terminal" evidence="6">
    <location>
        <begin position="183"/>
        <end position="293"/>
    </location>
</feature>
<gene>
    <name evidence="8" type="ORF">BKX93_17595</name>
</gene>
<evidence type="ECO:0000259" key="7">
    <source>
        <dbReference type="Pfam" id="PF08240"/>
    </source>
</evidence>
<dbReference type="InterPro" id="IPR013149">
    <property type="entry name" value="ADH-like_C"/>
</dbReference>
<evidence type="ECO:0000256" key="3">
    <source>
        <dbReference type="ARBA" id="ARBA00022833"/>
    </source>
</evidence>
<keyword evidence="3 5" id="KW-0862">Zinc</keyword>
<evidence type="ECO:0000256" key="4">
    <source>
        <dbReference type="ARBA" id="ARBA00023002"/>
    </source>
</evidence>
<protein>
    <recommendedName>
        <fullName evidence="10">Alcohol dehydrogenase</fullName>
    </recommendedName>
</protein>
<dbReference type="InterPro" id="IPR002328">
    <property type="entry name" value="ADH_Zn_CS"/>
</dbReference>
<dbReference type="Pfam" id="PF00107">
    <property type="entry name" value="ADH_zinc_N"/>
    <property type="match status" value="1"/>
</dbReference>
<name>A0A1D9LK88_9NEIS</name>
<keyword evidence="2 5" id="KW-0479">Metal-binding</keyword>